<evidence type="ECO:0000313" key="5">
    <source>
        <dbReference type="EMBL" id="BDI32497.1"/>
    </source>
</evidence>
<protein>
    <submittedName>
        <fullName evidence="5">LacI family transcriptional regulator</fullName>
    </submittedName>
</protein>
<dbReference type="PROSITE" id="PS50943">
    <property type="entry name" value="HTH_CROC1"/>
    <property type="match status" value="1"/>
</dbReference>
<dbReference type="Gene3D" id="1.10.260.40">
    <property type="entry name" value="lambda repressor-like DNA-binding domains"/>
    <property type="match status" value="1"/>
</dbReference>
<dbReference type="PROSITE" id="PS50932">
    <property type="entry name" value="HTH_LACI_2"/>
    <property type="match status" value="1"/>
</dbReference>
<evidence type="ECO:0000256" key="2">
    <source>
        <dbReference type="ARBA" id="ARBA00023015"/>
    </source>
</evidence>
<gene>
    <name evidence="5" type="ORF">CCAX7_45480</name>
</gene>
<organism evidence="5 6">
    <name type="scientific">Capsulimonas corticalis</name>
    <dbReference type="NCBI Taxonomy" id="2219043"/>
    <lineage>
        <taxon>Bacteria</taxon>
        <taxon>Bacillati</taxon>
        <taxon>Armatimonadota</taxon>
        <taxon>Armatimonadia</taxon>
        <taxon>Capsulimonadales</taxon>
        <taxon>Capsulimonadaceae</taxon>
        <taxon>Capsulimonas</taxon>
    </lineage>
</organism>
<dbReference type="SMART" id="SM00354">
    <property type="entry name" value="HTH_LACI"/>
    <property type="match status" value="1"/>
</dbReference>
<keyword evidence="1" id="KW-0678">Repressor</keyword>
<dbReference type="GO" id="GO:0000976">
    <property type="term" value="F:transcription cis-regulatory region binding"/>
    <property type="evidence" value="ECO:0007669"/>
    <property type="project" value="TreeGrafter"/>
</dbReference>
<evidence type="ECO:0000256" key="3">
    <source>
        <dbReference type="ARBA" id="ARBA00023125"/>
    </source>
</evidence>
<keyword evidence="2" id="KW-0805">Transcription regulation</keyword>
<keyword evidence="6" id="KW-1185">Reference proteome</keyword>
<keyword evidence="4" id="KW-0804">Transcription</keyword>
<dbReference type="InterPro" id="IPR001387">
    <property type="entry name" value="Cro/C1-type_HTH"/>
</dbReference>
<dbReference type="InterPro" id="IPR046335">
    <property type="entry name" value="LacI/GalR-like_sensor"/>
</dbReference>
<dbReference type="PANTHER" id="PTHR30146">
    <property type="entry name" value="LACI-RELATED TRANSCRIPTIONAL REPRESSOR"/>
    <property type="match status" value="1"/>
</dbReference>
<dbReference type="EMBL" id="AP025739">
    <property type="protein sequence ID" value="BDI32497.1"/>
    <property type="molecule type" value="Genomic_DNA"/>
</dbReference>
<dbReference type="KEGG" id="ccot:CCAX7_45480"/>
<dbReference type="CDD" id="cd01392">
    <property type="entry name" value="HTH_LacI"/>
    <property type="match status" value="1"/>
</dbReference>
<evidence type="ECO:0000256" key="1">
    <source>
        <dbReference type="ARBA" id="ARBA00022491"/>
    </source>
</evidence>
<evidence type="ECO:0000313" key="6">
    <source>
        <dbReference type="Proteomes" id="UP000287394"/>
    </source>
</evidence>
<dbReference type="Pfam" id="PF00356">
    <property type="entry name" value="LacI"/>
    <property type="match status" value="1"/>
</dbReference>
<dbReference type="RefSeq" id="WP_119324903.1">
    <property type="nucleotide sequence ID" value="NZ_AP025739.1"/>
</dbReference>
<keyword evidence="3" id="KW-0238">DNA-binding</keyword>
<dbReference type="InterPro" id="IPR028082">
    <property type="entry name" value="Peripla_BP_I"/>
</dbReference>
<name>A0A402D5Y6_9BACT</name>
<dbReference type="Pfam" id="PF13377">
    <property type="entry name" value="Peripla_BP_3"/>
    <property type="match status" value="1"/>
</dbReference>
<sequence>MPVTLKQIAERSGLSFQTVSKILNNQAPSYRAETREHVLRVAEELGYRPHSSARATRTGRFGSIALVRSTVSDRSTVFEGLLSGIEDTLAEHDLHLMLARLSDQVLGSSELMPKFLRQWTADGLLINYHMDIPAPLQEILHRYNLPSIWINSQQASDCVRPDDFGAGRMAAEHLLGLGHQRIAYAVHGTRHYSAADRWEGCREAMRAAGLPERRIEFEGDAYAWAGFWREELTRPSRPTAVIAYMPHIAQGAFYAALTSGMHIPKDLSLITFAEHVVEETALPLTTYLLPSHAMGRSATEMLVQKIADPQTSLPAQLLPFDGFHGLTCASPPT</sequence>
<dbReference type="Gene3D" id="3.40.50.2300">
    <property type="match status" value="2"/>
</dbReference>
<dbReference type="SUPFAM" id="SSF53822">
    <property type="entry name" value="Periplasmic binding protein-like I"/>
    <property type="match status" value="1"/>
</dbReference>
<proteinExistence type="predicted"/>
<dbReference type="InterPro" id="IPR010982">
    <property type="entry name" value="Lambda_DNA-bd_dom_sf"/>
</dbReference>
<dbReference type="AlphaFoldDB" id="A0A402D5Y6"/>
<dbReference type="OrthoDB" id="9788209at2"/>
<dbReference type="PANTHER" id="PTHR30146:SF148">
    <property type="entry name" value="HTH-TYPE TRANSCRIPTIONAL REPRESSOR PURR-RELATED"/>
    <property type="match status" value="1"/>
</dbReference>
<dbReference type="Proteomes" id="UP000287394">
    <property type="component" value="Chromosome"/>
</dbReference>
<dbReference type="SUPFAM" id="SSF47413">
    <property type="entry name" value="lambda repressor-like DNA-binding domains"/>
    <property type="match status" value="1"/>
</dbReference>
<dbReference type="GO" id="GO:0003700">
    <property type="term" value="F:DNA-binding transcription factor activity"/>
    <property type="evidence" value="ECO:0007669"/>
    <property type="project" value="TreeGrafter"/>
</dbReference>
<reference evidence="5 6" key="1">
    <citation type="journal article" date="2019" name="Int. J. Syst. Evol. Microbiol.">
        <title>Capsulimonas corticalis gen. nov., sp. nov., an aerobic capsulated bacterium, of a novel bacterial order, Capsulimonadales ord. nov., of the class Armatimonadia of the phylum Armatimonadetes.</title>
        <authorList>
            <person name="Li J."/>
            <person name="Kudo C."/>
            <person name="Tonouchi A."/>
        </authorList>
    </citation>
    <scope>NUCLEOTIDE SEQUENCE [LARGE SCALE GENOMIC DNA]</scope>
    <source>
        <strain evidence="5 6">AX-7</strain>
    </source>
</reference>
<dbReference type="CDD" id="cd06267">
    <property type="entry name" value="PBP1_LacI_sugar_binding-like"/>
    <property type="match status" value="1"/>
</dbReference>
<accession>A0A402D5Y6</accession>
<dbReference type="InterPro" id="IPR000843">
    <property type="entry name" value="HTH_LacI"/>
</dbReference>
<evidence type="ECO:0000256" key="4">
    <source>
        <dbReference type="ARBA" id="ARBA00023163"/>
    </source>
</evidence>